<name>G3IEL2_CRIGR</name>
<dbReference type="EMBL" id="JH002218">
    <property type="protein sequence ID" value="EGW13991.1"/>
    <property type="molecule type" value="Genomic_DNA"/>
</dbReference>
<gene>
    <name evidence="3" type="ORF">I79_022161</name>
</gene>
<dbReference type="SUPFAM" id="SSF46966">
    <property type="entry name" value="Spectrin repeat"/>
    <property type="match status" value="3"/>
</dbReference>
<keyword evidence="2" id="KW-0009">Actin-binding</keyword>
<dbReference type="InParanoid" id="G3IEL2"/>
<dbReference type="InterPro" id="IPR018159">
    <property type="entry name" value="Spectrin/alpha-actinin"/>
</dbReference>
<dbReference type="Proteomes" id="UP000001075">
    <property type="component" value="Unassembled WGS sequence"/>
</dbReference>
<protein>
    <submittedName>
        <fullName evidence="3">Dystrophin</fullName>
    </submittedName>
</protein>
<reference evidence="4" key="1">
    <citation type="journal article" date="2011" name="Nat. Biotechnol.">
        <title>The genomic sequence of the Chinese hamster ovary (CHO)-K1 cell line.</title>
        <authorList>
            <person name="Xu X."/>
            <person name="Nagarajan H."/>
            <person name="Lewis N.E."/>
            <person name="Pan S."/>
            <person name="Cai Z."/>
            <person name="Liu X."/>
            <person name="Chen W."/>
            <person name="Xie M."/>
            <person name="Wang W."/>
            <person name="Hammond S."/>
            <person name="Andersen M.R."/>
            <person name="Neff N."/>
            <person name="Passarelli B."/>
            <person name="Koh W."/>
            <person name="Fan H.C."/>
            <person name="Wang J."/>
            <person name="Gui Y."/>
            <person name="Lee K.H."/>
            <person name="Betenbaugh M.J."/>
            <person name="Quake S.R."/>
            <person name="Famili I."/>
            <person name="Palsson B.O."/>
            <person name="Wang J."/>
        </authorList>
    </citation>
    <scope>NUCLEOTIDE SEQUENCE [LARGE SCALE GENOMIC DNA]</scope>
    <source>
        <strain evidence="4">CHO K1 cell line</strain>
    </source>
</reference>
<dbReference type="PANTHER" id="PTHR11915">
    <property type="entry name" value="SPECTRIN/FILAMIN RELATED CYTOSKELETAL PROTEIN"/>
    <property type="match status" value="1"/>
</dbReference>
<dbReference type="FunFam" id="1.20.58.60:FF:000146">
    <property type="entry name" value="dystrophin isoform X2"/>
    <property type="match status" value="1"/>
</dbReference>
<evidence type="ECO:0000256" key="2">
    <source>
        <dbReference type="ARBA" id="ARBA00023203"/>
    </source>
</evidence>
<dbReference type="FunFam" id="1.20.58.60:FF:000183">
    <property type="entry name" value="dystrophin isoform X2"/>
    <property type="match status" value="1"/>
</dbReference>
<proteinExistence type="predicted"/>
<accession>G3IEL2</accession>
<dbReference type="Gene3D" id="1.20.58.60">
    <property type="match status" value="3"/>
</dbReference>
<evidence type="ECO:0000313" key="4">
    <source>
        <dbReference type="Proteomes" id="UP000001075"/>
    </source>
</evidence>
<evidence type="ECO:0000256" key="1">
    <source>
        <dbReference type="ARBA" id="ARBA00022737"/>
    </source>
</evidence>
<dbReference type="Pfam" id="PF00435">
    <property type="entry name" value="Spectrin"/>
    <property type="match status" value="4"/>
</dbReference>
<evidence type="ECO:0000313" key="3">
    <source>
        <dbReference type="EMBL" id="EGW13991.1"/>
    </source>
</evidence>
<dbReference type="GO" id="GO:0003779">
    <property type="term" value="F:actin binding"/>
    <property type="evidence" value="ECO:0007669"/>
    <property type="project" value="UniProtKB-KW"/>
</dbReference>
<dbReference type="AlphaFoldDB" id="G3IEL2"/>
<dbReference type="GO" id="GO:0005737">
    <property type="term" value="C:cytoplasm"/>
    <property type="evidence" value="ECO:0007669"/>
    <property type="project" value="UniProtKB-ARBA"/>
</dbReference>
<dbReference type="CDD" id="cd00176">
    <property type="entry name" value="SPEC"/>
    <property type="match status" value="1"/>
</dbReference>
<keyword evidence="1" id="KW-0677">Repeat</keyword>
<sequence>MIVPKLLGKVLQEDLEQEQVRVNSLTHMVVVVDESSGDHATAALEERLKVLGDRWANICRWTEERWVLLQDILLKWQRFTEEQISQAVTTTQPSLTQTTVMETVTMVTTREQILVKHAQEELPPPPPQKKRQITVDSEIRKRLDVDITELHSWITRSEAVLQSPEFAVYRKEGNFSDLKEKVNAIAREKPDKFRKLQDASRSAQALVEQMVTEGANAESIIQASEQLNSRWTEFCQLLNERFNWLEYQNNIITFYNQLQHLEQMITTAENWLKTQPTTPLEPIAIKSQLKICKDEVNRLSALQPQIEKLKIQSVSLKEKGQGPMFLDADFVAFTNHFNHIFAGVQAREKELQTIFDTLPPMRYQETMSTVQTWIQQSENKLTIPHLTVTEYEIMEQRLGKLQNHIKTLKKWMAEVDVFLKEEWPALGDSEILKKQLKQCRLLVSDIQTIQPSLNSVNEGGQKIKGEAEQEFASRLETELRELNTQWDHMCRQVYTRKEALKAGLDKTVSLQKDLSEMHEWMTQAEEEYLERDFEYKTPDELQKAVEEMKEVWACWHELLSYLEKANKWLNEVELKLKATENVPARAEEIKEVLEAVRKQKLLEQSIQSAQEIEKSLQLIQESLEFIDKQLAAYIADKVDAAQMPQEAQASITNWK</sequence>
<dbReference type="STRING" id="10029.G3IEL2"/>
<organism evidence="3 4">
    <name type="scientific">Cricetulus griseus</name>
    <name type="common">Chinese hamster</name>
    <name type="synonym">Cricetulus barabensis griseus</name>
    <dbReference type="NCBI Taxonomy" id="10029"/>
    <lineage>
        <taxon>Eukaryota</taxon>
        <taxon>Metazoa</taxon>
        <taxon>Chordata</taxon>
        <taxon>Craniata</taxon>
        <taxon>Vertebrata</taxon>
        <taxon>Euteleostomi</taxon>
        <taxon>Mammalia</taxon>
        <taxon>Eutheria</taxon>
        <taxon>Euarchontoglires</taxon>
        <taxon>Glires</taxon>
        <taxon>Rodentia</taxon>
        <taxon>Myomorpha</taxon>
        <taxon>Muroidea</taxon>
        <taxon>Cricetidae</taxon>
        <taxon>Cricetinae</taxon>
        <taxon>Cricetulus</taxon>
    </lineage>
</organism>
<dbReference type="SMART" id="SM00150">
    <property type="entry name" value="SPEC"/>
    <property type="match status" value="3"/>
</dbReference>
<dbReference type="InterPro" id="IPR002017">
    <property type="entry name" value="Spectrin_repeat"/>
</dbReference>